<dbReference type="Proteomes" id="UP000198211">
    <property type="component" value="Unassembled WGS sequence"/>
</dbReference>
<dbReference type="OrthoDB" id="128682at2759"/>
<evidence type="ECO:0000313" key="2">
    <source>
        <dbReference type="Proteomes" id="UP000198211"/>
    </source>
</evidence>
<keyword evidence="2" id="KW-1185">Reference proteome</keyword>
<name>A0A225VK42_9STRA</name>
<protein>
    <submittedName>
        <fullName evidence="1">Avirulence (Avh) protein</fullName>
    </submittedName>
</protein>
<proteinExistence type="predicted"/>
<gene>
    <name evidence="1" type="ORF">PHMEG_00022448</name>
</gene>
<dbReference type="EMBL" id="NBNE01004416">
    <property type="protein sequence ID" value="OWZ05464.1"/>
    <property type="molecule type" value="Genomic_DNA"/>
</dbReference>
<organism evidence="1 2">
    <name type="scientific">Phytophthora megakarya</name>
    <dbReference type="NCBI Taxonomy" id="4795"/>
    <lineage>
        <taxon>Eukaryota</taxon>
        <taxon>Sar</taxon>
        <taxon>Stramenopiles</taxon>
        <taxon>Oomycota</taxon>
        <taxon>Peronosporomycetes</taxon>
        <taxon>Peronosporales</taxon>
        <taxon>Peronosporaceae</taxon>
        <taxon>Phytophthora</taxon>
    </lineage>
</organism>
<accession>A0A225VK42</accession>
<sequence>MADKSKKSVMKKLKLNGLAGNALKSNKNYVFFENFVKMKETRETNRVNTWLEKNVPTYDVWKTLGLGRVRTVKDLGEIADTDAYKLYMRYVYAFDGRANTNFIQNNVAPSVISSETSWAEKLSRTANWVATDRSDKYVKAALGLDNLPLDGQQVSTNYQFYLYFKLSTLQVQQDVAEKTINFYLKHAPRYVKLTREARKRENNLQAYLHLDIVAKRTKLMREELN</sequence>
<dbReference type="AlphaFoldDB" id="A0A225VK42"/>
<evidence type="ECO:0000313" key="1">
    <source>
        <dbReference type="EMBL" id="OWZ05464.1"/>
    </source>
</evidence>
<comment type="caution">
    <text evidence="1">The sequence shown here is derived from an EMBL/GenBank/DDBJ whole genome shotgun (WGS) entry which is preliminary data.</text>
</comment>
<reference evidence="2" key="1">
    <citation type="submission" date="2017-03" db="EMBL/GenBank/DDBJ databases">
        <title>Phytopthora megakarya and P. palmivora, two closely related causual agents of cacao black pod achieved similar genome size and gene model numbers by different mechanisms.</title>
        <authorList>
            <person name="Ali S."/>
            <person name="Shao J."/>
            <person name="Larry D.J."/>
            <person name="Kronmiller B."/>
            <person name="Shen D."/>
            <person name="Strem M.D."/>
            <person name="Melnick R.L."/>
            <person name="Guiltinan M.J."/>
            <person name="Tyler B.M."/>
            <person name="Meinhardt L.W."/>
            <person name="Bailey B.A."/>
        </authorList>
    </citation>
    <scope>NUCLEOTIDE SEQUENCE [LARGE SCALE GENOMIC DNA]</scope>
    <source>
        <strain evidence="2">zdho120</strain>
    </source>
</reference>